<sequence length="385" mass="43560">MATELFSNLTSTTPMRPNTSNTTDSADDSVPLLLGERKWFIIFKYSIYCIIFLISLIGNMMVCFVVCRRMKVKTVTNYFIMNLAASDLLYTFCVPFDVFATVNNAWPYGAIVCRILWPAQTMAITVSGFTLTALSATRFWAVVKPLRRQLSVKQTSLVIAILWILATSTVIPYIHFLNYKSSEQKCDEYWPSHKKRQIYTASLLVIQYALPLTIISTCYLRIGFELTKGQTKTSNRTLAKARGKEARRVIKMLVIVTLVFAILTLPSTIMWMWLDFGQADQKFRHFWDVVEVLNVFDFLNCASNPIIYSFCNESFSREFRRQLGCILPGISPNTSFETGKVSTIMAPIASSPSPGNGHATPLRTSLTKHENSDSEQNRECAATLL</sequence>
<keyword evidence="12" id="KW-1185">Reference proteome</keyword>
<evidence type="ECO:0000256" key="9">
    <source>
        <dbReference type="SAM" id="MobiDB-lite"/>
    </source>
</evidence>
<dbReference type="OrthoDB" id="10053194at2759"/>
<dbReference type="InterPro" id="IPR000611">
    <property type="entry name" value="NPY_rcpt"/>
</dbReference>
<dbReference type="GO" id="GO:0004983">
    <property type="term" value="F:neuropeptide Y receptor activity"/>
    <property type="evidence" value="ECO:0007669"/>
    <property type="project" value="InterPro"/>
</dbReference>
<evidence type="ECO:0000256" key="2">
    <source>
        <dbReference type="ARBA" id="ARBA00010663"/>
    </source>
</evidence>
<feature type="transmembrane region" description="Helical" evidence="10">
    <location>
        <begin position="79"/>
        <end position="102"/>
    </location>
</feature>
<dbReference type="PRINTS" id="PR00237">
    <property type="entry name" value="GPCRRHODOPSN"/>
</dbReference>
<reference evidence="11" key="1">
    <citation type="submission" date="2020-04" db="EMBL/GenBank/DDBJ databases">
        <authorList>
            <person name="Alioto T."/>
            <person name="Alioto T."/>
            <person name="Gomez Garrido J."/>
        </authorList>
    </citation>
    <scope>NUCLEOTIDE SEQUENCE</scope>
    <source>
        <strain evidence="11">A484AB</strain>
    </source>
</reference>
<feature type="transmembrane region" description="Helical" evidence="10">
    <location>
        <begin position="122"/>
        <end position="143"/>
    </location>
</feature>
<evidence type="ECO:0000256" key="3">
    <source>
        <dbReference type="ARBA" id="ARBA00022692"/>
    </source>
</evidence>
<dbReference type="AlphaFoldDB" id="A0A7D9DA15"/>
<evidence type="ECO:0000256" key="7">
    <source>
        <dbReference type="ARBA" id="ARBA00023170"/>
    </source>
</evidence>
<organism evidence="11 12">
    <name type="scientific">Paramuricea clavata</name>
    <name type="common">Red gorgonian</name>
    <name type="synonym">Violescent sea-whip</name>
    <dbReference type="NCBI Taxonomy" id="317549"/>
    <lineage>
        <taxon>Eukaryota</taxon>
        <taxon>Metazoa</taxon>
        <taxon>Cnidaria</taxon>
        <taxon>Anthozoa</taxon>
        <taxon>Octocorallia</taxon>
        <taxon>Malacalcyonacea</taxon>
        <taxon>Plexauridae</taxon>
        <taxon>Paramuricea</taxon>
    </lineage>
</organism>
<dbReference type="PROSITE" id="PS50262">
    <property type="entry name" value="G_PROTEIN_RECEP_F1_2"/>
    <property type="match status" value="1"/>
</dbReference>
<evidence type="ECO:0000256" key="5">
    <source>
        <dbReference type="ARBA" id="ARBA00023040"/>
    </source>
</evidence>
<dbReference type="EMBL" id="CACRXK020000250">
    <property type="protein sequence ID" value="CAB3980016.1"/>
    <property type="molecule type" value="Genomic_DNA"/>
</dbReference>
<keyword evidence="8" id="KW-0807">Transducer</keyword>
<dbReference type="Pfam" id="PF00001">
    <property type="entry name" value="7tm_1"/>
    <property type="match status" value="1"/>
</dbReference>
<name>A0A7D9DA15_PARCT</name>
<feature type="transmembrane region" description="Helical" evidence="10">
    <location>
        <begin position="252"/>
        <end position="274"/>
    </location>
</feature>
<feature type="region of interest" description="Disordered" evidence="9">
    <location>
        <begin position="349"/>
        <end position="377"/>
    </location>
</feature>
<proteinExistence type="inferred from homology"/>
<feature type="region of interest" description="Disordered" evidence="9">
    <location>
        <begin position="1"/>
        <end position="26"/>
    </location>
</feature>
<dbReference type="GO" id="GO:0005886">
    <property type="term" value="C:plasma membrane"/>
    <property type="evidence" value="ECO:0007669"/>
    <property type="project" value="TreeGrafter"/>
</dbReference>
<gene>
    <name evidence="11" type="ORF">PACLA_8A003235</name>
</gene>
<evidence type="ECO:0000256" key="8">
    <source>
        <dbReference type="ARBA" id="ARBA00023224"/>
    </source>
</evidence>
<keyword evidence="7 11" id="KW-0675">Receptor</keyword>
<keyword evidence="3 10" id="KW-0812">Transmembrane</keyword>
<feature type="compositionally biased region" description="Basic and acidic residues" evidence="9">
    <location>
        <begin position="367"/>
        <end position="377"/>
    </location>
</feature>
<evidence type="ECO:0000256" key="6">
    <source>
        <dbReference type="ARBA" id="ARBA00023136"/>
    </source>
</evidence>
<keyword evidence="5" id="KW-0297">G-protein coupled receptor</keyword>
<feature type="transmembrane region" description="Helical" evidence="10">
    <location>
        <begin position="45"/>
        <end position="67"/>
    </location>
</feature>
<comment type="subcellular location">
    <subcellularLocation>
        <location evidence="1">Membrane</location>
        <topology evidence="1">Multi-pass membrane protein</topology>
    </subcellularLocation>
</comment>
<feature type="compositionally biased region" description="Polar residues" evidence="9">
    <location>
        <begin position="1"/>
        <end position="24"/>
    </location>
</feature>
<dbReference type="FunFam" id="1.20.1070.10:FF:000291">
    <property type="entry name" value="Predicted protein"/>
    <property type="match status" value="1"/>
</dbReference>
<comment type="caution">
    <text evidence="11">The sequence shown here is derived from an EMBL/GenBank/DDBJ whole genome shotgun (WGS) entry which is preliminary data.</text>
</comment>
<feature type="transmembrane region" description="Helical" evidence="10">
    <location>
        <begin position="198"/>
        <end position="222"/>
    </location>
</feature>
<dbReference type="Gene3D" id="1.20.1070.10">
    <property type="entry name" value="Rhodopsin 7-helix transmembrane proteins"/>
    <property type="match status" value="1"/>
</dbReference>
<accession>A0A7D9DA15</accession>
<dbReference type="Proteomes" id="UP001152795">
    <property type="component" value="Unassembled WGS sequence"/>
</dbReference>
<dbReference type="PANTHER" id="PTHR45695:SF9">
    <property type="entry name" value="LEUCOKININ RECEPTOR"/>
    <property type="match status" value="1"/>
</dbReference>
<dbReference type="InterPro" id="IPR017452">
    <property type="entry name" value="GPCR_Rhodpsn_7TM"/>
</dbReference>
<keyword evidence="6 10" id="KW-0472">Membrane</keyword>
<dbReference type="PANTHER" id="PTHR45695">
    <property type="entry name" value="LEUCOKININ RECEPTOR-RELATED"/>
    <property type="match status" value="1"/>
</dbReference>
<evidence type="ECO:0000313" key="11">
    <source>
        <dbReference type="EMBL" id="CAB3980016.1"/>
    </source>
</evidence>
<evidence type="ECO:0000256" key="1">
    <source>
        <dbReference type="ARBA" id="ARBA00004141"/>
    </source>
</evidence>
<dbReference type="SUPFAM" id="SSF81321">
    <property type="entry name" value="Family A G protein-coupled receptor-like"/>
    <property type="match status" value="1"/>
</dbReference>
<evidence type="ECO:0000256" key="4">
    <source>
        <dbReference type="ARBA" id="ARBA00022989"/>
    </source>
</evidence>
<feature type="transmembrane region" description="Helical" evidence="10">
    <location>
        <begin position="155"/>
        <end position="178"/>
    </location>
</feature>
<keyword evidence="4 10" id="KW-1133">Transmembrane helix</keyword>
<dbReference type="PRINTS" id="PR01012">
    <property type="entry name" value="NRPEPTIDEYR"/>
</dbReference>
<dbReference type="InterPro" id="IPR000276">
    <property type="entry name" value="GPCR_Rhodpsn"/>
</dbReference>
<comment type="similarity">
    <text evidence="2">Belongs to the G-protein coupled receptor 1 family.</text>
</comment>
<evidence type="ECO:0000256" key="10">
    <source>
        <dbReference type="SAM" id="Phobius"/>
    </source>
</evidence>
<protein>
    <submittedName>
        <fullName evidence="11">Neuropeptide FF receptor 2-like</fullName>
    </submittedName>
</protein>
<evidence type="ECO:0000313" key="12">
    <source>
        <dbReference type="Proteomes" id="UP001152795"/>
    </source>
</evidence>